<dbReference type="Pfam" id="PF14316">
    <property type="entry name" value="DUF4381"/>
    <property type="match status" value="1"/>
</dbReference>
<keyword evidence="1" id="KW-0812">Transmembrane</keyword>
<protein>
    <submittedName>
        <fullName evidence="2">DUF4381 domain-containing protein</fullName>
    </submittedName>
</protein>
<keyword evidence="1" id="KW-1133">Transmembrane helix</keyword>
<dbReference type="KEGG" id="hja:BST95_10220"/>
<feature type="transmembrane region" description="Helical" evidence="1">
    <location>
        <begin position="28"/>
        <end position="47"/>
    </location>
</feature>
<gene>
    <name evidence="2" type="ORF">C0029_09255</name>
</gene>
<comment type="caution">
    <text evidence="2">The sequence shown here is derived from an EMBL/GenBank/DDBJ whole genome shotgun (WGS) entry which is preliminary data.</text>
</comment>
<evidence type="ECO:0000313" key="3">
    <source>
        <dbReference type="Proteomes" id="UP000235162"/>
    </source>
</evidence>
<reference evidence="2 3" key="1">
    <citation type="submission" date="2018-01" db="EMBL/GenBank/DDBJ databases">
        <title>The draft genome sequence of Halioglobus japonicus S1-36.</title>
        <authorList>
            <person name="Du Z.-J."/>
            <person name="Shi M.-J."/>
        </authorList>
    </citation>
    <scope>NUCLEOTIDE SEQUENCE [LARGE SCALE GENOMIC DNA]</scope>
    <source>
        <strain evidence="2 3">S1-36</strain>
    </source>
</reference>
<dbReference type="Proteomes" id="UP000235162">
    <property type="component" value="Unassembled WGS sequence"/>
</dbReference>
<proteinExistence type="predicted"/>
<dbReference type="InterPro" id="IPR025489">
    <property type="entry name" value="DUF4381"/>
</dbReference>
<dbReference type="EMBL" id="PKUR01000002">
    <property type="protein sequence ID" value="PLW86574.1"/>
    <property type="molecule type" value="Genomic_DNA"/>
</dbReference>
<evidence type="ECO:0000313" key="2">
    <source>
        <dbReference type="EMBL" id="PLW86574.1"/>
    </source>
</evidence>
<keyword evidence="1" id="KW-0472">Membrane</keyword>
<dbReference type="RefSeq" id="WP_084199223.1">
    <property type="nucleotide sequence ID" value="NZ_BMYL01000002.1"/>
</dbReference>
<organism evidence="2 3">
    <name type="scientific">Halioglobus japonicus</name>
    <dbReference type="NCBI Taxonomy" id="930805"/>
    <lineage>
        <taxon>Bacteria</taxon>
        <taxon>Pseudomonadati</taxon>
        <taxon>Pseudomonadota</taxon>
        <taxon>Gammaproteobacteria</taxon>
        <taxon>Cellvibrionales</taxon>
        <taxon>Halieaceae</taxon>
        <taxon>Halioglobus</taxon>
    </lineage>
</organism>
<accession>A0AAP8MF73</accession>
<name>A0AAP8MF73_9GAMM</name>
<dbReference type="AlphaFoldDB" id="A0AAP8MF73"/>
<evidence type="ECO:0000256" key="1">
    <source>
        <dbReference type="SAM" id="Phobius"/>
    </source>
</evidence>
<sequence length="156" mass="17562">MNPADPLAALAPLRAPEAIGAWPPAPGWWLLAITVLAGITAGAIWLLRRYQRNRYRRQGLEVLTRIEERYQQNRDPIACSAAINSLLKRVALEAFPQRNIAALSGQDWVDFLQDSGAGVFEPVFADLHYRPRADHMPIETLLTQAREWITQHEVTA</sequence>
<keyword evidence="3" id="KW-1185">Reference proteome</keyword>